<dbReference type="Proteomes" id="UP000439983">
    <property type="component" value="Unassembled WGS sequence"/>
</dbReference>
<dbReference type="InterPro" id="IPR045584">
    <property type="entry name" value="Pilin-like"/>
</dbReference>
<name>A0A6N7LBN6_SINTE</name>
<organism evidence="2 3">
    <name type="scientific">Sinorhizobium terangae</name>
    <dbReference type="NCBI Taxonomy" id="110322"/>
    <lineage>
        <taxon>Bacteria</taxon>
        <taxon>Pseudomonadati</taxon>
        <taxon>Pseudomonadota</taxon>
        <taxon>Alphaproteobacteria</taxon>
        <taxon>Hyphomicrobiales</taxon>
        <taxon>Rhizobiaceae</taxon>
        <taxon>Sinorhizobium/Ensifer group</taxon>
        <taxon>Sinorhizobium</taxon>
    </lineage>
</organism>
<evidence type="ECO:0000313" key="2">
    <source>
        <dbReference type="EMBL" id="MQX14648.1"/>
    </source>
</evidence>
<dbReference type="NCBIfam" id="TIGR02532">
    <property type="entry name" value="IV_pilin_GFxxxE"/>
    <property type="match status" value="1"/>
</dbReference>
<gene>
    <name evidence="2" type="ORF">GHK62_07700</name>
</gene>
<proteinExistence type="predicted"/>
<dbReference type="EMBL" id="WITC01000033">
    <property type="protein sequence ID" value="MQX14648.1"/>
    <property type="molecule type" value="Genomic_DNA"/>
</dbReference>
<dbReference type="AlphaFoldDB" id="A0A6N7LBN6"/>
<sequence length="159" mass="17206">MRDWDAQLRRATAGFTLVEMLVVLAVVAAATGISFLGVRVIRAVNSPEAVAHKIGDSLAALRYRALNTGRAQSARFDVQQKKVIVAADGSEINVPAEYSIVVTAGREADEDDREPEITFLPDGSSSGVEISISDVLRNDAKLRVNWLTGLVEYPEDAHD</sequence>
<dbReference type="Pfam" id="PF07963">
    <property type="entry name" value="N_methyl"/>
    <property type="match status" value="1"/>
</dbReference>
<comment type="caution">
    <text evidence="2">The sequence shown here is derived from an EMBL/GenBank/DDBJ whole genome shotgun (WGS) entry which is preliminary data.</text>
</comment>
<dbReference type="SUPFAM" id="SSF54523">
    <property type="entry name" value="Pili subunits"/>
    <property type="match status" value="1"/>
</dbReference>
<keyword evidence="1" id="KW-1133">Transmembrane helix</keyword>
<feature type="transmembrane region" description="Helical" evidence="1">
    <location>
        <begin position="12"/>
        <end position="38"/>
    </location>
</feature>
<evidence type="ECO:0000256" key="1">
    <source>
        <dbReference type="SAM" id="Phobius"/>
    </source>
</evidence>
<keyword evidence="1" id="KW-0812">Transmembrane</keyword>
<dbReference type="OrthoDB" id="8481584at2"/>
<accession>A0A6N7LBN6</accession>
<evidence type="ECO:0000313" key="3">
    <source>
        <dbReference type="Proteomes" id="UP000439983"/>
    </source>
</evidence>
<reference evidence="2 3" key="1">
    <citation type="journal article" date="2013" name="Genome Biol.">
        <title>Comparative genomics of the core and accessory genomes of 48 Sinorhizobium strains comprising five genospecies.</title>
        <authorList>
            <person name="Sugawara M."/>
            <person name="Epstein B."/>
            <person name="Badgley B.D."/>
            <person name="Unno T."/>
            <person name="Xu L."/>
            <person name="Reese J."/>
            <person name="Gyaneshwar P."/>
            <person name="Denny R."/>
            <person name="Mudge J."/>
            <person name="Bharti A.K."/>
            <person name="Farmer A.D."/>
            <person name="May G.D."/>
            <person name="Woodward J.E."/>
            <person name="Medigue C."/>
            <person name="Vallenet D."/>
            <person name="Lajus A."/>
            <person name="Rouy Z."/>
            <person name="Martinez-Vaz B."/>
            <person name="Tiffin P."/>
            <person name="Young N.D."/>
            <person name="Sadowsky M.J."/>
        </authorList>
    </citation>
    <scope>NUCLEOTIDE SEQUENCE [LARGE SCALE GENOMIC DNA]</scope>
    <source>
        <strain evidence="2 3">USDA4894</strain>
    </source>
</reference>
<protein>
    <submittedName>
        <fullName evidence="2">Prepilin-type N-terminal cleavage/methylation domain-containing protein</fullName>
    </submittedName>
</protein>
<dbReference type="RefSeq" id="WP_153437803.1">
    <property type="nucleotide sequence ID" value="NZ_JACIGA010000008.1"/>
</dbReference>
<keyword evidence="3" id="KW-1185">Reference proteome</keyword>
<keyword evidence="1" id="KW-0472">Membrane</keyword>
<dbReference type="InterPro" id="IPR012902">
    <property type="entry name" value="N_methyl_site"/>
</dbReference>